<evidence type="ECO:0000313" key="2">
    <source>
        <dbReference type="Proteomes" id="UP000828941"/>
    </source>
</evidence>
<organism evidence="1 2">
    <name type="scientific">Bauhinia variegata</name>
    <name type="common">Purple orchid tree</name>
    <name type="synonym">Phanera variegata</name>
    <dbReference type="NCBI Taxonomy" id="167791"/>
    <lineage>
        <taxon>Eukaryota</taxon>
        <taxon>Viridiplantae</taxon>
        <taxon>Streptophyta</taxon>
        <taxon>Embryophyta</taxon>
        <taxon>Tracheophyta</taxon>
        <taxon>Spermatophyta</taxon>
        <taxon>Magnoliopsida</taxon>
        <taxon>eudicotyledons</taxon>
        <taxon>Gunneridae</taxon>
        <taxon>Pentapetalae</taxon>
        <taxon>rosids</taxon>
        <taxon>fabids</taxon>
        <taxon>Fabales</taxon>
        <taxon>Fabaceae</taxon>
        <taxon>Cercidoideae</taxon>
        <taxon>Cercideae</taxon>
        <taxon>Bauhiniinae</taxon>
        <taxon>Bauhinia</taxon>
    </lineage>
</organism>
<dbReference type="EMBL" id="CM039431">
    <property type="protein sequence ID" value="KAI4338108.1"/>
    <property type="molecule type" value="Genomic_DNA"/>
</dbReference>
<protein>
    <submittedName>
        <fullName evidence="1">Uncharacterized protein</fullName>
    </submittedName>
</protein>
<evidence type="ECO:0000313" key="1">
    <source>
        <dbReference type="EMBL" id="KAI4338108.1"/>
    </source>
</evidence>
<accession>A0ACB9NP38</accession>
<name>A0ACB9NP38_BAUVA</name>
<keyword evidence="2" id="KW-1185">Reference proteome</keyword>
<reference evidence="1 2" key="1">
    <citation type="journal article" date="2022" name="DNA Res.">
        <title>Chromosomal-level genome assembly of the orchid tree Bauhinia variegata (Leguminosae; Cercidoideae) supports the allotetraploid origin hypothesis of Bauhinia.</title>
        <authorList>
            <person name="Zhong Y."/>
            <person name="Chen Y."/>
            <person name="Zheng D."/>
            <person name="Pang J."/>
            <person name="Liu Y."/>
            <person name="Luo S."/>
            <person name="Meng S."/>
            <person name="Qian L."/>
            <person name="Wei D."/>
            <person name="Dai S."/>
            <person name="Zhou R."/>
        </authorList>
    </citation>
    <scope>NUCLEOTIDE SEQUENCE [LARGE SCALE GENOMIC DNA]</scope>
    <source>
        <strain evidence="1">BV-YZ2020</strain>
    </source>
</reference>
<gene>
    <name evidence="1" type="ORF">L6164_016460</name>
</gene>
<dbReference type="Proteomes" id="UP000828941">
    <property type="component" value="Chromosome 6"/>
</dbReference>
<comment type="caution">
    <text evidence="1">The sequence shown here is derived from an EMBL/GenBank/DDBJ whole genome shotgun (WGS) entry which is preliminary data.</text>
</comment>
<proteinExistence type="predicted"/>
<sequence length="977" mass="110561">MAEESSERSTTTPVTASLSKTMVTNAKFDVEKFDGTNNFGMWQCEVLDILYQQELDFALEEEKPDDIEEKDWTRINRLACGTIRLCLSKEQKYPFMRETSAHKLWKELEDKFMKKSTENKLYMRTKLYRFQYLPGTTMNKHITRFDSLVTDLLNLDENINDIDKALILLASLPDEYEHLIISMLAGKETITFKEVTTALYSNEIRKKDKLEHRSSVGEAHTVRGRSQSRKPGRRGRSRSKGEVAKDECAFCHEKGHWKKDCPKLQKKKGKAVAEACVAENDESDYSLSCVSAETCTDEWLLDSGCSFHMCSRKEWFFNFEEIDGGAVYLADNQSHKIAGFGSIYLKNHDGSTRALTDVRYIPKFAKNLISLGALESKGFTINMQNGILKVISGALVVMKGVRKNNLYHYQGSTAVGIAAAAVEADKEAEMTKLWHMRLGHAGEKSLQTLAKQGLLKGAKNCKMDFCEQCVLGKQTRVKFANAIHNTKGHLINRLPSAALKGKTPLEVWSGKPAYDYDSLHVFGSTAYYHVKESKLDPRAKKALFMGVTSGVKGFRLWCLSSKKIISSKDVTFDESAMLKKVTTDGIKSDNTSHQPKRSQQQVEGTPQQVEFQTTTTKLVDDQRVDIDTPETELETREEEVLTQESLQQQDLPIAINDMLIASKNREEINRLKAQLSKEFEMKDLGEAKKILGMEITRDRKRGILFLTQKQYLKKVLQRFSITEKTKSVSTPLALHFKLSASQCPKTKEEEEYMSKVPYSNAVGSLMYAMVCTRPDISHAVGIVSRYMHNPGKEHWQAVKWILRYILKTLDVGLIFEKNDVSQHIVGYCDSDYAGDLDKRRSTTGYVFTLAKAPISWKSTLQSTVALSTTEAEYMAITEAVKEAIWLQGLLEDLGVSQKHIAVYCDSQSAIHLAKNQVYHARTKHIDVRYHFVREIIEEGGVLVQKIKTTDNPADALTKVVTGIKFNHCLNLINILQV</sequence>